<evidence type="ECO:0000256" key="1">
    <source>
        <dbReference type="SAM" id="MobiDB-lite"/>
    </source>
</evidence>
<dbReference type="AlphaFoldDB" id="A0A919NXF8"/>
<gene>
    <name evidence="2" type="ORF">Cch01nite_01150</name>
</gene>
<name>A0A919NXF8_9CELL</name>
<protein>
    <submittedName>
        <fullName evidence="2">Uncharacterized protein</fullName>
    </submittedName>
</protein>
<accession>A0A919NXF8</accession>
<evidence type="ECO:0000313" key="2">
    <source>
        <dbReference type="EMBL" id="GIG19391.1"/>
    </source>
</evidence>
<feature type="compositionally biased region" description="Low complexity" evidence="1">
    <location>
        <begin position="32"/>
        <end position="51"/>
    </location>
</feature>
<feature type="region of interest" description="Disordered" evidence="1">
    <location>
        <begin position="32"/>
        <end position="68"/>
    </location>
</feature>
<keyword evidence="3" id="KW-1185">Reference proteome</keyword>
<organism evidence="2 3">
    <name type="scientific">Cellulomonas chitinilytica</name>
    <dbReference type="NCBI Taxonomy" id="398759"/>
    <lineage>
        <taxon>Bacteria</taxon>
        <taxon>Bacillati</taxon>
        <taxon>Actinomycetota</taxon>
        <taxon>Actinomycetes</taxon>
        <taxon>Micrococcales</taxon>
        <taxon>Cellulomonadaceae</taxon>
        <taxon>Cellulomonas</taxon>
    </lineage>
</organism>
<reference evidence="2" key="1">
    <citation type="submission" date="2021-01" db="EMBL/GenBank/DDBJ databases">
        <title>Whole genome shotgun sequence of Cellulomonas chitinilytica NBRC 110799.</title>
        <authorList>
            <person name="Komaki H."/>
            <person name="Tamura T."/>
        </authorList>
    </citation>
    <scope>NUCLEOTIDE SEQUENCE</scope>
    <source>
        <strain evidence="2">NBRC 110799</strain>
    </source>
</reference>
<comment type="caution">
    <text evidence="2">The sequence shown here is derived from an EMBL/GenBank/DDBJ whole genome shotgun (WGS) entry which is preliminary data.</text>
</comment>
<evidence type="ECO:0000313" key="3">
    <source>
        <dbReference type="Proteomes" id="UP000632740"/>
    </source>
</evidence>
<sequence length="217" mass="21838">MALVGGVHRVRPRTAVALVAVAVVGLLSTSGCSAGTGSPSASSSARPATAPTGPPSDLTPATADGDEQSIGSVATVTVPEGTTSEPGTVDVEGAEQVLLRLPDGDEQGLPALQVTWQEDAAAGVLEQSWSTENLKKADQSVHDYVRSPVEWPGSDESVVSTWTETVPLAAGGTVEVDALSLMVGSDDGAVVYAIAFAPAGELDSSTSLAALRTLTLS</sequence>
<proteinExistence type="predicted"/>
<dbReference type="EMBL" id="BONK01000001">
    <property type="protein sequence ID" value="GIG19391.1"/>
    <property type="molecule type" value="Genomic_DNA"/>
</dbReference>
<dbReference type="Proteomes" id="UP000632740">
    <property type="component" value="Unassembled WGS sequence"/>
</dbReference>